<organism evidence="1">
    <name type="scientific">freshwater metagenome</name>
    <dbReference type="NCBI Taxonomy" id="449393"/>
    <lineage>
        <taxon>unclassified sequences</taxon>
        <taxon>metagenomes</taxon>
        <taxon>ecological metagenomes</taxon>
    </lineage>
</organism>
<gene>
    <name evidence="1" type="ORF">UFOPK1788_00718</name>
</gene>
<protein>
    <submittedName>
        <fullName evidence="1">Unannotated protein</fullName>
    </submittedName>
</protein>
<accession>A0A6J6G061</accession>
<dbReference type="EMBL" id="CAEZUE010000083">
    <property type="protein sequence ID" value="CAB4594587.1"/>
    <property type="molecule type" value="Genomic_DNA"/>
</dbReference>
<dbReference type="AlphaFoldDB" id="A0A6J6G061"/>
<proteinExistence type="predicted"/>
<sequence>MQTERQSLVVSNVNEADDLGILNPGTIVRMGCEITSFYQVAYILNRVLDNLRDIGKAQDRLIIHDDTLSLGFPFRARKRQLGITPAAHIRLS</sequence>
<reference evidence="1" key="1">
    <citation type="submission" date="2020-05" db="EMBL/GenBank/DDBJ databases">
        <authorList>
            <person name="Chiriac C."/>
            <person name="Salcher M."/>
            <person name="Ghai R."/>
            <person name="Kavagutti S V."/>
        </authorList>
    </citation>
    <scope>NUCLEOTIDE SEQUENCE</scope>
</reference>
<evidence type="ECO:0000313" key="1">
    <source>
        <dbReference type="EMBL" id="CAB4594587.1"/>
    </source>
</evidence>
<name>A0A6J6G061_9ZZZZ</name>